<proteinExistence type="predicted"/>
<name>K5VHX0_PHACS</name>
<dbReference type="GeneID" id="18918363"/>
<dbReference type="InParanoid" id="K5VHX0"/>
<dbReference type="Proteomes" id="UP000008370">
    <property type="component" value="Unassembled WGS sequence"/>
</dbReference>
<sequence>MRFPTGFLLLASMIAFATQVLALSIRVDAVDVAARELTASSVKKEVVSFSHVGSEVMAPHDVELVRRVGWTYRNNQTLLLAVIAKNAFIINATCGSGNIVTCAIGATYSVLTFFFAAWKWQDRDDSAEGENPYFIVGPAPGKTLRQRLTTELAAGQWHYVGHVHHQGVNHTVHYLNNGDGVHQLRATTVPFWNETTASGALDKRQNDEDNDGGFVADYYWNSDNEGPYDAFGSTSDGTSYFAANAGGYMVNTAQAVSACAGFTDGSGALDNGILAYGWNNQPYEWEDGQMGAEFGICQNELGDGPQ</sequence>
<evidence type="ECO:0000313" key="3">
    <source>
        <dbReference type="Proteomes" id="UP000008370"/>
    </source>
</evidence>
<protein>
    <submittedName>
        <fullName evidence="2">Uncharacterized protein</fullName>
    </submittedName>
</protein>
<reference evidence="2 3" key="1">
    <citation type="journal article" date="2012" name="BMC Genomics">
        <title>Comparative genomics of the white-rot fungi, Phanerochaete carnosa and P. chrysosporium, to elucidate the genetic basis of the distinct wood types they colonize.</title>
        <authorList>
            <person name="Suzuki H."/>
            <person name="MacDonald J."/>
            <person name="Syed K."/>
            <person name="Salamov A."/>
            <person name="Hori C."/>
            <person name="Aerts A."/>
            <person name="Henrissat B."/>
            <person name="Wiebenga A."/>
            <person name="vanKuyk P.A."/>
            <person name="Barry K."/>
            <person name="Lindquist E."/>
            <person name="LaButti K."/>
            <person name="Lapidus A."/>
            <person name="Lucas S."/>
            <person name="Coutinho P."/>
            <person name="Gong Y."/>
            <person name="Samejima M."/>
            <person name="Mahadevan R."/>
            <person name="Abou-Zaid M."/>
            <person name="de Vries R.P."/>
            <person name="Igarashi K."/>
            <person name="Yadav J.S."/>
            <person name="Grigoriev I.V."/>
            <person name="Master E.R."/>
        </authorList>
    </citation>
    <scope>NUCLEOTIDE SEQUENCE [LARGE SCALE GENOMIC DNA]</scope>
    <source>
        <strain evidence="2 3">HHB-10118-sp</strain>
    </source>
</reference>
<gene>
    <name evidence="2" type="ORF">PHACADRAFT_262717</name>
</gene>
<feature type="chain" id="PRO_5003884715" evidence="1">
    <location>
        <begin position="23"/>
        <end position="306"/>
    </location>
</feature>
<dbReference type="KEGG" id="pco:PHACADRAFT_262717"/>
<keyword evidence="3" id="KW-1185">Reference proteome</keyword>
<feature type="signal peptide" evidence="1">
    <location>
        <begin position="1"/>
        <end position="22"/>
    </location>
</feature>
<dbReference type="RefSeq" id="XP_007400011.1">
    <property type="nucleotide sequence ID" value="XM_007399949.1"/>
</dbReference>
<evidence type="ECO:0000256" key="1">
    <source>
        <dbReference type="SAM" id="SignalP"/>
    </source>
</evidence>
<organism evidence="2 3">
    <name type="scientific">Phanerochaete carnosa (strain HHB-10118-sp)</name>
    <name type="common">White-rot fungus</name>
    <name type="synonym">Peniophora carnosa</name>
    <dbReference type="NCBI Taxonomy" id="650164"/>
    <lineage>
        <taxon>Eukaryota</taxon>
        <taxon>Fungi</taxon>
        <taxon>Dikarya</taxon>
        <taxon>Basidiomycota</taxon>
        <taxon>Agaricomycotina</taxon>
        <taxon>Agaricomycetes</taxon>
        <taxon>Polyporales</taxon>
        <taxon>Phanerochaetaceae</taxon>
        <taxon>Phanerochaete</taxon>
    </lineage>
</organism>
<dbReference type="EMBL" id="JH930477">
    <property type="protein sequence ID" value="EKM50843.1"/>
    <property type="molecule type" value="Genomic_DNA"/>
</dbReference>
<dbReference type="OrthoDB" id="3023191at2759"/>
<dbReference type="HOGENOM" id="CLU_082819_0_0_1"/>
<evidence type="ECO:0000313" key="2">
    <source>
        <dbReference type="EMBL" id="EKM50843.1"/>
    </source>
</evidence>
<keyword evidence="1" id="KW-0732">Signal</keyword>
<dbReference type="AlphaFoldDB" id="K5VHX0"/>
<accession>K5VHX0</accession>